<dbReference type="GO" id="GO:0016829">
    <property type="term" value="F:lyase activity"/>
    <property type="evidence" value="ECO:0007669"/>
    <property type="project" value="UniProtKB-KW"/>
</dbReference>
<dbReference type="GO" id="GO:0004493">
    <property type="term" value="F:methylmalonyl-CoA epimerase activity"/>
    <property type="evidence" value="ECO:0007669"/>
    <property type="project" value="TreeGrafter"/>
</dbReference>
<evidence type="ECO:0000313" key="3">
    <source>
        <dbReference type="EMBL" id="NYE35844.1"/>
    </source>
</evidence>
<organism evidence="3 4">
    <name type="scientific">Nocardioides cavernae</name>
    <dbReference type="NCBI Taxonomy" id="1921566"/>
    <lineage>
        <taxon>Bacteria</taxon>
        <taxon>Bacillati</taxon>
        <taxon>Actinomycetota</taxon>
        <taxon>Actinomycetes</taxon>
        <taxon>Propionibacteriales</taxon>
        <taxon>Nocardioidaceae</taxon>
        <taxon>Nocardioides</taxon>
    </lineage>
</organism>
<dbReference type="PROSITE" id="PS51819">
    <property type="entry name" value="VOC"/>
    <property type="match status" value="1"/>
</dbReference>
<feature type="domain" description="VOC" evidence="2">
    <location>
        <begin position="1"/>
        <end position="119"/>
    </location>
</feature>
<keyword evidence="3" id="KW-0560">Oxidoreductase</keyword>
<dbReference type="GO" id="GO:0046491">
    <property type="term" value="P:L-methylmalonyl-CoA metabolic process"/>
    <property type="evidence" value="ECO:0007669"/>
    <property type="project" value="TreeGrafter"/>
</dbReference>
<gene>
    <name evidence="3" type="ORF">F4692_000948</name>
</gene>
<keyword evidence="3" id="KW-0456">Lyase</keyword>
<dbReference type="PANTHER" id="PTHR43048:SF3">
    <property type="entry name" value="METHYLMALONYL-COA EPIMERASE, MITOCHONDRIAL"/>
    <property type="match status" value="1"/>
</dbReference>
<dbReference type="InterPro" id="IPR037523">
    <property type="entry name" value="VOC_core"/>
</dbReference>
<proteinExistence type="predicted"/>
<reference evidence="3 4" key="1">
    <citation type="submission" date="2020-07" db="EMBL/GenBank/DDBJ databases">
        <authorList>
            <person name="Partida-Martinez L."/>
            <person name="Huntemann M."/>
            <person name="Clum A."/>
            <person name="Wang J."/>
            <person name="Palaniappan K."/>
            <person name="Ritter S."/>
            <person name="Chen I.-M."/>
            <person name="Stamatis D."/>
            <person name="Reddy T."/>
            <person name="O'Malley R."/>
            <person name="Daum C."/>
            <person name="Shapiro N."/>
            <person name="Ivanova N."/>
            <person name="Kyrpides N."/>
            <person name="Woyke T."/>
        </authorList>
    </citation>
    <scope>NUCLEOTIDE SEQUENCE [LARGE SCALE GENOMIC DNA]</scope>
    <source>
        <strain evidence="3 4">AT2.17</strain>
    </source>
</reference>
<dbReference type="Proteomes" id="UP000549911">
    <property type="component" value="Unassembled WGS sequence"/>
</dbReference>
<dbReference type="PANTHER" id="PTHR43048">
    <property type="entry name" value="METHYLMALONYL-COA EPIMERASE"/>
    <property type="match status" value="1"/>
</dbReference>
<name>A0A7Y9H2B7_9ACTN</name>
<protein>
    <submittedName>
        <fullName evidence="3">Catechol 2,3-dioxygenase-like lactoylglutathione lyase family enzyme</fullName>
    </submittedName>
</protein>
<accession>A0A7Y9H2B7</accession>
<evidence type="ECO:0000313" key="4">
    <source>
        <dbReference type="Proteomes" id="UP000549911"/>
    </source>
</evidence>
<dbReference type="InterPro" id="IPR029068">
    <property type="entry name" value="Glyas_Bleomycin-R_OHBP_Dase"/>
</dbReference>
<dbReference type="AlphaFoldDB" id="A0A7Y9H2B7"/>
<keyword evidence="4" id="KW-1185">Reference proteome</keyword>
<reference evidence="3 4" key="2">
    <citation type="submission" date="2020-08" db="EMBL/GenBank/DDBJ databases">
        <title>The Agave Microbiome: Exploring the role of microbial communities in plant adaptations to desert environments.</title>
        <authorList>
            <person name="Partida-Martinez L.P."/>
        </authorList>
    </citation>
    <scope>NUCLEOTIDE SEQUENCE [LARGE SCALE GENOMIC DNA]</scope>
    <source>
        <strain evidence="3 4">AT2.17</strain>
    </source>
</reference>
<dbReference type="GO" id="GO:0046872">
    <property type="term" value="F:metal ion binding"/>
    <property type="evidence" value="ECO:0007669"/>
    <property type="project" value="UniProtKB-KW"/>
</dbReference>
<dbReference type="InterPro" id="IPR051785">
    <property type="entry name" value="MMCE/EMCE_epimerase"/>
</dbReference>
<sequence length="153" mass="16710">MRDVEPALGLYCDALGARFVLGGDNHQTGNRIVHLALGGFKVELMQPLRADSLLARFIDRRGEGFHHVTMVVDELARTVGCLDAAGLGLVGTDLTNPVWREAFVPPRAAGGALVQLVETDRDWSRTVDGIALDDVLAGRVEFRDAWPCWSDKD</sequence>
<dbReference type="SUPFAM" id="SSF54593">
    <property type="entry name" value="Glyoxalase/Bleomycin resistance protein/Dihydroxybiphenyl dioxygenase"/>
    <property type="match status" value="1"/>
</dbReference>
<dbReference type="EMBL" id="JACCBW010000001">
    <property type="protein sequence ID" value="NYE35844.1"/>
    <property type="molecule type" value="Genomic_DNA"/>
</dbReference>
<dbReference type="Pfam" id="PF13669">
    <property type="entry name" value="Glyoxalase_4"/>
    <property type="match status" value="1"/>
</dbReference>
<comment type="caution">
    <text evidence="3">The sequence shown here is derived from an EMBL/GenBank/DDBJ whole genome shotgun (WGS) entry which is preliminary data.</text>
</comment>
<evidence type="ECO:0000259" key="2">
    <source>
        <dbReference type="PROSITE" id="PS51819"/>
    </source>
</evidence>
<dbReference type="Gene3D" id="3.10.180.10">
    <property type="entry name" value="2,3-Dihydroxybiphenyl 1,2-Dioxygenase, domain 1"/>
    <property type="match status" value="1"/>
</dbReference>
<evidence type="ECO:0000256" key="1">
    <source>
        <dbReference type="ARBA" id="ARBA00022723"/>
    </source>
</evidence>
<keyword evidence="1" id="KW-0479">Metal-binding</keyword>
<keyword evidence="3" id="KW-0223">Dioxygenase</keyword>
<dbReference type="GO" id="GO:0051213">
    <property type="term" value="F:dioxygenase activity"/>
    <property type="evidence" value="ECO:0007669"/>
    <property type="project" value="UniProtKB-KW"/>
</dbReference>